<feature type="domain" description="Metallo-beta-lactamase" evidence="1">
    <location>
        <begin position="27"/>
        <end position="100"/>
    </location>
</feature>
<dbReference type="InterPro" id="IPR052159">
    <property type="entry name" value="Competence_DNA_uptake"/>
</dbReference>
<evidence type="ECO:0000313" key="3">
    <source>
        <dbReference type="Proteomes" id="UP000000770"/>
    </source>
</evidence>
<proteinExistence type="predicted"/>
<dbReference type="AlphaFoldDB" id="A9L6D7"/>
<reference evidence="2 3" key="1">
    <citation type="submission" date="2007-11" db="EMBL/GenBank/DDBJ databases">
        <title>Complete sequence of plasmid1 pS19501 of Shewanella baltica OS195.</title>
        <authorList>
            <consortium name="US DOE Joint Genome Institute"/>
            <person name="Copeland A."/>
            <person name="Lucas S."/>
            <person name="Lapidus A."/>
            <person name="Barry K."/>
            <person name="Glavina del Rio T."/>
            <person name="Dalin E."/>
            <person name="Tice H."/>
            <person name="Pitluck S."/>
            <person name="Chain P."/>
            <person name="Malfatti S."/>
            <person name="Shin M."/>
            <person name="Vergez L."/>
            <person name="Schmutz J."/>
            <person name="Larimer F."/>
            <person name="Land M."/>
            <person name="Hauser L."/>
            <person name="Kyrpides N."/>
            <person name="Kim E."/>
            <person name="Brettar I."/>
            <person name="Rodrigues J."/>
            <person name="Konstantinidis K."/>
            <person name="Klappenbach J."/>
            <person name="Hofle M."/>
            <person name="Tiedje J."/>
            <person name="Richardson P."/>
        </authorList>
    </citation>
    <scope>NUCLEOTIDE SEQUENCE [LARGE SCALE GENOMIC DNA]</scope>
    <source>
        <strain evidence="3">OS195</strain>
        <plasmid evidence="3">Plasmid pS19501</plasmid>
    </source>
</reference>
<gene>
    <name evidence="2" type="ordered locus">Sbal195_4563</name>
</gene>
<keyword evidence="2" id="KW-0614">Plasmid</keyword>
<geneLocation type="plasmid" evidence="2 3">
    <name>pS19501</name>
</geneLocation>
<dbReference type="EMBL" id="CP000892">
    <property type="protein sequence ID" value="ABX51719.1"/>
    <property type="molecule type" value="Genomic_DNA"/>
</dbReference>
<organism evidence="2 3">
    <name type="scientific">Shewanella baltica (strain OS195)</name>
    <dbReference type="NCBI Taxonomy" id="399599"/>
    <lineage>
        <taxon>Bacteria</taxon>
        <taxon>Pseudomonadati</taxon>
        <taxon>Pseudomonadota</taxon>
        <taxon>Gammaproteobacteria</taxon>
        <taxon>Alteromonadales</taxon>
        <taxon>Shewanellaceae</taxon>
        <taxon>Shewanella</taxon>
    </lineage>
</organism>
<dbReference type="Gene3D" id="3.60.15.10">
    <property type="entry name" value="Ribonuclease Z/Hydroxyacylglutathione hydrolase-like"/>
    <property type="match status" value="1"/>
</dbReference>
<protein>
    <submittedName>
        <fullName evidence="2">Beta-lactamase domain protein</fullName>
    </submittedName>
</protein>
<dbReference type="PANTHER" id="PTHR30619:SF1">
    <property type="entry name" value="RECOMBINATION PROTEIN 2"/>
    <property type="match status" value="1"/>
</dbReference>
<evidence type="ECO:0000259" key="1">
    <source>
        <dbReference type="Pfam" id="PF00753"/>
    </source>
</evidence>
<name>A9L6D7_SHEB9</name>
<accession>A9L6D7</accession>
<evidence type="ECO:0000313" key="2">
    <source>
        <dbReference type="EMBL" id="ABX51719.1"/>
    </source>
</evidence>
<dbReference type="KEGG" id="sbn:Sbal195_4563"/>
<dbReference type="RefSeq" id="WP_012197922.1">
    <property type="nucleotide sequence ID" value="NC_009998.1"/>
</dbReference>
<dbReference type="HOGENOM" id="CLU_052638_0_0_6"/>
<dbReference type="Proteomes" id="UP000000770">
    <property type="component" value="Plasmid pS19501"/>
</dbReference>
<dbReference type="InterPro" id="IPR036866">
    <property type="entry name" value="RibonucZ/Hydroxyglut_hydro"/>
</dbReference>
<dbReference type="SUPFAM" id="SSF56281">
    <property type="entry name" value="Metallo-hydrolase/oxidoreductase"/>
    <property type="match status" value="1"/>
</dbReference>
<dbReference type="InterPro" id="IPR001279">
    <property type="entry name" value="Metallo-B-lactamas"/>
</dbReference>
<dbReference type="Pfam" id="PF00753">
    <property type="entry name" value="Lactamase_B"/>
    <property type="match status" value="1"/>
</dbReference>
<sequence length="349" mass="39143">MALELNILQAEHGDSIGISFEFKGEIRNILIDGGPAQAFEVQQTPRALKLFLNEIKNKNQKIDLLVLTHVDDDHIGGLLAGFNKNGYLSEITQEVWFNSGKLIFNHFDKPLDDSNTIKLKNSSGSNTSIGQGIKLEEHLTNKKIWSHNLIKVGDEIDWFGCKFKILSPSLAKLEKLLVKWEKENPNANTAGTINDYQNSIEQLLADDNFEEDNSIHNGSSLAFIFECNDKSILFLGDAHPSIVIESLKSLGYSKDNPLKIDYVKVSHHGSKANTNNELLLLIECENFIISANGKHHGLPNKLALARIINRFPTTNLMFNYPDLINRIFTEEERIEATFSAVSCESPIQI</sequence>
<dbReference type="PANTHER" id="PTHR30619">
    <property type="entry name" value="DNA INTERNALIZATION/COMPETENCE PROTEIN COMEC/REC2"/>
    <property type="match status" value="1"/>
</dbReference>